<evidence type="ECO:0000313" key="1">
    <source>
        <dbReference type="EMBL" id="AFU58887.1"/>
    </source>
</evidence>
<dbReference type="InParanoid" id="K0IKF2"/>
<dbReference type="GeneID" id="13795818"/>
<dbReference type="OrthoDB" id="376075at2157"/>
<dbReference type="EMBL" id="CP002408">
    <property type="protein sequence ID" value="AFU58887.1"/>
    <property type="molecule type" value="Genomic_DNA"/>
</dbReference>
<dbReference type="BioCyc" id="CNIT1237085:G1324-1953-MONOMER"/>
<gene>
    <name evidence="1" type="ordered locus">Ngar_c19550</name>
</gene>
<dbReference type="HOGENOM" id="CLU_2340284_0_0_2"/>
<sequence>MAVKNMNYDDDGDDGKRNGNGGYDEILCKMWIDAATTETNFAVNTAVRKYRNSKEQIDYLVTLDSILLRYQEIVTKTVAEHGRQAQAIAEEISGLAAAGGDFVL</sequence>
<accession>K0IKF2</accession>
<dbReference type="Proteomes" id="UP000008037">
    <property type="component" value="Chromosome"/>
</dbReference>
<reference evidence="1 2" key="1">
    <citation type="journal article" date="2012" name="Environ. Microbiol.">
        <title>The genome of the ammonia-oxidizing Candidatus Nitrososphaera gargensis: insights into metabolic versatility and environmental adaptations.</title>
        <authorList>
            <person name="Spang A."/>
            <person name="Poehlein A."/>
            <person name="Offre P."/>
            <person name="Zumbragel S."/>
            <person name="Haider S."/>
            <person name="Rychlik N."/>
            <person name="Nowka B."/>
            <person name="Schmeisser C."/>
            <person name="Lebedeva E.V."/>
            <person name="Rattei T."/>
            <person name="Bohm C."/>
            <person name="Schmid M."/>
            <person name="Galushko A."/>
            <person name="Hatzenpichler R."/>
            <person name="Weinmaier T."/>
            <person name="Daniel R."/>
            <person name="Schleper C."/>
            <person name="Spieck E."/>
            <person name="Streit W."/>
            <person name="Wagner M."/>
        </authorList>
    </citation>
    <scope>NUCLEOTIDE SEQUENCE [LARGE SCALE GENOMIC DNA]</scope>
    <source>
        <strain evidence="2">Ga9.2</strain>
    </source>
</reference>
<dbReference type="AlphaFoldDB" id="K0IKF2"/>
<dbReference type="STRING" id="1237085.Ngar_c19550"/>
<organism evidence="1 2">
    <name type="scientific">Nitrososphaera gargensis (strain Ga9.2)</name>
    <dbReference type="NCBI Taxonomy" id="1237085"/>
    <lineage>
        <taxon>Archaea</taxon>
        <taxon>Nitrososphaerota</taxon>
        <taxon>Nitrososphaeria</taxon>
        <taxon>Nitrososphaerales</taxon>
        <taxon>Nitrososphaeraceae</taxon>
        <taxon>Nitrososphaera</taxon>
    </lineage>
</organism>
<dbReference type="KEGG" id="nga:Ngar_c19550"/>
<protein>
    <submittedName>
        <fullName evidence="1">Uncharacterized protein</fullName>
    </submittedName>
</protein>
<keyword evidence="2" id="KW-1185">Reference proteome</keyword>
<dbReference type="RefSeq" id="WP_015019423.1">
    <property type="nucleotide sequence ID" value="NC_018719.1"/>
</dbReference>
<evidence type="ECO:0000313" key="2">
    <source>
        <dbReference type="Proteomes" id="UP000008037"/>
    </source>
</evidence>
<proteinExistence type="predicted"/>
<name>K0IKF2_NITGG</name>